<evidence type="ECO:0000313" key="1">
    <source>
        <dbReference type="EMBL" id="MEO3956809.1"/>
    </source>
</evidence>
<accession>A0ABV0H9Q6</accession>
<gene>
    <name evidence="1" type="ORF">ABH309_20430</name>
</gene>
<proteinExistence type="predicted"/>
<dbReference type="RefSeq" id="WP_147296142.1">
    <property type="nucleotide sequence ID" value="NZ_JBDJHV010000002.1"/>
</dbReference>
<reference evidence="1 2" key="1">
    <citation type="submission" date="2024-05" db="EMBL/GenBank/DDBJ databases">
        <authorList>
            <person name="De Oliveira J.P."/>
            <person name="Noriler S.A."/>
            <person name="De Oliveira A.G."/>
            <person name="Sipoli D.S."/>
        </authorList>
    </citation>
    <scope>NUCLEOTIDE SEQUENCE [LARGE SCALE GENOMIC DNA]</scope>
    <source>
        <strain evidence="1 2">LABIM186</strain>
    </source>
</reference>
<dbReference type="Proteomes" id="UP001438292">
    <property type="component" value="Unassembled WGS sequence"/>
</dbReference>
<keyword evidence="2" id="KW-1185">Reference proteome</keyword>
<organism evidence="1 2">
    <name type="scientific">Chromobacterium piscinae</name>
    <dbReference type="NCBI Taxonomy" id="686831"/>
    <lineage>
        <taxon>Bacteria</taxon>
        <taxon>Pseudomonadati</taxon>
        <taxon>Pseudomonadota</taxon>
        <taxon>Betaproteobacteria</taxon>
        <taxon>Neisseriales</taxon>
        <taxon>Chromobacteriaceae</taxon>
        <taxon>Chromobacterium</taxon>
    </lineage>
</organism>
<dbReference type="EMBL" id="JBDQQU010000200">
    <property type="protein sequence ID" value="MEO3956809.1"/>
    <property type="molecule type" value="Genomic_DNA"/>
</dbReference>
<name>A0ABV0H9Q6_9NEIS</name>
<comment type="caution">
    <text evidence="1">The sequence shown here is derived from an EMBL/GenBank/DDBJ whole genome shotgun (WGS) entry which is preliminary data.</text>
</comment>
<protein>
    <submittedName>
        <fullName evidence="1">Uncharacterized protein</fullName>
    </submittedName>
</protein>
<evidence type="ECO:0000313" key="2">
    <source>
        <dbReference type="Proteomes" id="UP001438292"/>
    </source>
</evidence>
<sequence>MNIKQAEAIIDDLNAVFSGESTSIPSLERVCEAIECITTEIDKIGAEIQMEVPKLSEGNAGALVINACSAQLATNLLDFAKRCIEKDQSQKKLEHDLSENHVISKKLKI</sequence>